<feature type="transmembrane region" description="Helical" evidence="14">
    <location>
        <begin position="192"/>
        <end position="211"/>
    </location>
</feature>
<dbReference type="STRING" id="450851.PHZ_c1033"/>
<dbReference type="HOGENOM" id="CLU_000445_114_15_5"/>
<dbReference type="Gene3D" id="1.10.287.130">
    <property type="match status" value="1"/>
</dbReference>
<dbReference type="Pfam" id="PF08447">
    <property type="entry name" value="PAS_3"/>
    <property type="match status" value="1"/>
</dbReference>
<dbReference type="OrthoDB" id="9801651at2"/>
<feature type="coiled-coil region" evidence="13">
    <location>
        <begin position="287"/>
        <end position="325"/>
    </location>
</feature>
<feature type="transmembrane region" description="Helical" evidence="14">
    <location>
        <begin position="15"/>
        <end position="36"/>
    </location>
</feature>
<dbReference type="SMART" id="SM00448">
    <property type="entry name" value="REC"/>
    <property type="match status" value="1"/>
</dbReference>
<dbReference type="SUPFAM" id="SSF55874">
    <property type="entry name" value="ATPase domain of HSP90 chaperone/DNA topoisomerase II/histidine kinase"/>
    <property type="match status" value="1"/>
</dbReference>
<dbReference type="SMART" id="SM00387">
    <property type="entry name" value="HATPase_c"/>
    <property type="match status" value="1"/>
</dbReference>
<keyword evidence="6" id="KW-0808">Transferase</keyword>
<keyword evidence="10" id="KW-0902">Two-component regulatory system</keyword>
<keyword evidence="5 12" id="KW-0597">Phosphoprotein</keyword>
<gene>
    <name evidence="19" type="ordered locus">PHZ_c1033</name>
</gene>
<dbReference type="PROSITE" id="PS50112">
    <property type="entry name" value="PAS"/>
    <property type="match status" value="1"/>
</dbReference>
<keyword evidence="8 19" id="KW-0418">Kinase</keyword>
<dbReference type="Pfam" id="PF05231">
    <property type="entry name" value="MASE1"/>
    <property type="match status" value="1"/>
</dbReference>
<proteinExistence type="predicted"/>
<dbReference type="CDD" id="cd00130">
    <property type="entry name" value="PAS"/>
    <property type="match status" value="1"/>
</dbReference>
<evidence type="ECO:0000256" key="10">
    <source>
        <dbReference type="ARBA" id="ARBA00023012"/>
    </source>
</evidence>
<dbReference type="Pfam" id="PF00512">
    <property type="entry name" value="HisKA"/>
    <property type="match status" value="1"/>
</dbReference>
<dbReference type="eggNOG" id="COG5002">
    <property type="taxonomic scope" value="Bacteria"/>
</dbReference>
<dbReference type="Pfam" id="PF02518">
    <property type="entry name" value="HATPase_c"/>
    <property type="match status" value="1"/>
</dbReference>
<evidence type="ECO:0000256" key="13">
    <source>
        <dbReference type="SAM" id="Coils"/>
    </source>
</evidence>
<dbReference type="Gene3D" id="3.40.50.2300">
    <property type="match status" value="1"/>
</dbReference>
<evidence type="ECO:0000256" key="4">
    <source>
        <dbReference type="ARBA" id="ARBA00022475"/>
    </source>
</evidence>
<dbReference type="PROSITE" id="PS50110">
    <property type="entry name" value="RESPONSE_REGULATORY"/>
    <property type="match status" value="1"/>
</dbReference>
<dbReference type="EMBL" id="CP000747">
    <property type="protein sequence ID" value="ACG77447.1"/>
    <property type="molecule type" value="Genomic_DNA"/>
</dbReference>
<dbReference type="KEGG" id="pzu:PHZ_c1033"/>
<keyword evidence="20" id="KW-1185">Reference proteome</keyword>
<dbReference type="InterPro" id="IPR000700">
    <property type="entry name" value="PAS-assoc_C"/>
</dbReference>
<evidence type="ECO:0000256" key="1">
    <source>
        <dbReference type="ARBA" id="ARBA00000085"/>
    </source>
</evidence>
<keyword evidence="13" id="KW-0175">Coiled coil</keyword>
<feature type="domain" description="Histidine kinase" evidence="15">
    <location>
        <begin position="463"/>
        <end position="679"/>
    </location>
</feature>
<sequence length="833" mass="88025">MVTAFPPLAPAGAALLWRIALLVAVVAGLSYVGMVAPKEAGKVAPIWLANAPVLACLLRAPVRNWWIWVAAGLAGSLAGEIAAGGRLEPSVALSLCSSLEVVLCATVAGKLIGGQMDVTRAWHLAAMALSACLSAVISATLASSYLGLMGEGRFLDHLMLWSVSNALGLTLLTPCLLVLVEWRGWLAERPMSRAGAASLTGLAGLAVAVFGQDSWPLTFLIPPAILVACLTLEMFGAAVAVMLTCSIAVGFTLKDHGPLAMTSGGWTARLMVLQLFLLVDALLAFQVAALLRNRRLMREELEAARQEAEARAADAEEAKSQYRLLAERVTDVMSRSTVTGQITYLSPSVVKLSGFSPEDLVGQQMLEGVHPEDQAAFLHAHMDMLRGRRAPGTPIRYRVACKTGGWVWIEGNPSLVRDERGRPVEFVDVSRNVTERVELEARLAAAVAEAERAATVKSDFLANMSHEIRTPLTSILGFASFLDELKLPEPAGGYAAKVTTASRTLLAIVNDVLDFSKLEAGRLEMKPRPTDPAECARDVLDLFGPQAQAKGLELVLEPAAPAVAMIDADRLRQVLMNLVGNAVKFTQSGSVRLSCAYDPAERRLTCKVADTGPGIGAAAMEKLFQRFSQVDGSTTRAHGGTGLGLAISKGLVEAMGGRIGVESAPGRGSTFWFEAPAEPAAAAPAEADEAPDVQVMAGVRVLAADDNPQNLEIVRSILTPLGVDLTEAQSGAEAVEAARLAPFDVILMDLRMPGVDGWAAANAIREGHGPNRDAPILAFSADVAPDRREAMGVFQDLVSKPIEPPALLRAILRWTLAEPAAADGEESSGRAAG</sequence>
<evidence type="ECO:0000259" key="18">
    <source>
        <dbReference type="PROSITE" id="PS50113"/>
    </source>
</evidence>
<dbReference type="SMART" id="SM00086">
    <property type="entry name" value="PAC"/>
    <property type="match status" value="1"/>
</dbReference>
<evidence type="ECO:0000259" key="17">
    <source>
        <dbReference type="PROSITE" id="PS50112"/>
    </source>
</evidence>
<accession>B4RHI7</accession>
<dbReference type="eggNOG" id="COG0784">
    <property type="taxonomic scope" value="Bacteria"/>
</dbReference>
<feature type="transmembrane region" description="Helical" evidence="14">
    <location>
        <begin position="223"/>
        <end position="251"/>
    </location>
</feature>
<dbReference type="InterPro" id="IPR013655">
    <property type="entry name" value="PAS_fold_3"/>
</dbReference>
<dbReference type="SMART" id="SM00388">
    <property type="entry name" value="HisKA"/>
    <property type="match status" value="1"/>
</dbReference>
<dbReference type="eggNOG" id="COG3447">
    <property type="taxonomic scope" value="Bacteria"/>
</dbReference>
<dbReference type="InterPro" id="IPR003661">
    <property type="entry name" value="HisK_dim/P_dom"/>
</dbReference>
<feature type="transmembrane region" description="Helical" evidence="14">
    <location>
        <begin position="158"/>
        <end position="180"/>
    </location>
</feature>
<keyword evidence="4" id="KW-1003">Cell membrane</keyword>
<evidence type="ECO:0000259" key="16">
    <source>
        <dbReference type="PROSITE" id="PS50110"/>
    </source>
</evidence>
<dbReference type="InterPro" id="IPR036890">
    <property type="entry name" value="HATPase_C_sf"/>
</dbReference>
<dbReference type="InterPro" id="IPR035965">
    <property type="entry name" value="PAS-like_dom_sf"/>
</dbReference>
<dbReference type="SUPFAM" id="SSF47384">
    <property type="entry name" value="Homodimeric domain of signal transducing histidine kinase"/>
    <property type="match status" value="1"/>
</dbReference>
<dbReference type="Proteomes" id="UP000001868">
    <property type="component" value="Chromosome"/>
</dbReference>
<evidence type="ECO:0000256" key="2">
    <source>
        <dbReference type="ARBA" id="ARBA00004651"/>
    </source>
</evidence>
<evidence type="ECO:0000256" key="14">
    <source>
        <dbReference type="SAM" id="Phobius"/>
    </source>
</evidence>
<evidence type="ECO:0000256" key="12">
    <source>
        <dbReference type="PROSITE-ProRule" id="PRU00169"/>
    </source>
</evidence>
<dbReference type="SUPFAM" id="SSF52172">
    <property type="entry name" value="CheY-like"/>
    <property type="match status" value="1"/>
</dbReference>
<dbReference type="InterPro" id="IPR003594">
    <property type="entry name" value="HATPase_dom"/>
</dbReference>
<evidence type="ECO:0000256" key="11">
    <source>
        <dbReference type="ARBA" id="ARBA00023136"/>
    </source>
</evidence>
<dbReference type="InterPro" id="IPR011006">
    <property type="entry name" value="CheY-like_superfamily"/>
</dbReference>
<dbReference type="NCBIfam" id="TIGR00229">
    <property type="entry name" value="sensory_box"/>
    <property type="match status" value="1"/>
</dbReference>
<evidence type="ECO:0000313" key="20">
    <source>
        <dbReference type="Proteomes" id="UP000001868"/>
    </source>
</evidence>
<feature type="domain" description="PAS" evidence="17">
    <location>
        <begin position="318"/>
        <end position="388"/>
    </location>
</feature>
<organism evidence="19 20">
    <name type="scientific">Phenylobacterium zucineum (strain HLK1)</name>
    <dbReference type="NCBI Taxonomy" id="450851"/>
    <lineage>
        <taxon>Bacteria</taxon>
        <taxon>Pseudomonadati</taxon>
        <taxon>Pseudomonadota</taxon>
        <taxon>Alphaproteobacteria</taxon>
        <taxon>Caulobacterales</taxon>
        <taxon>Caulobacteraceae</taxon>
        <taxon>Phenylobacterium</taxon>
    </lineage>
</organism>
<dbReference type="InterPro" id="IPR004358">
    <property type="entry name" value="Sig_transdc_His_kin-like_C"/>
</dbReference>
<dbReference type="InterPro" id="IPR000014">
    <property type="entry name" value="PAS"/>
</dbReference>
<dbReference type="InterPro" id="IPR001610">
    <property type="entry name" value="PAC"/>
</dbReference>
<dbReference type="GO" id="GO:0000155">
    <property type="term" value="F:phosphorelay sensor kinase activity"/>
    <property type="evidence" value="ECO:0007669"/>
    <property type="project" value="InterPro"/>
</dbReference>
<dbReference type="EC" id="2.7.13.3" evidence="3"/>
<feature type="transmembrane region" description="Helical" evidence="14">
    <location>
        <begin position="271"/>
        <end position="291"/>
    </location>
</feature>
<dbReference type="PROSITE" id="PS50109">
    <property type="entry name" value="HIS_KIN"/>
    <property type="match status" value="1"/>
</dbReference>
<evidence type="ECO:0000313" key="19">
    <source>
        <dbReference type="EMBL" id="ACG77447.1"/>
    </source>
</evidence>
<comment type="subcellular location">
    <subcellularLocation>
        <location evidence="2">Cell membrane</location>
        <topology evidence="2">Multi-pass membrane protein</topology>
    </subcellularLocation>
</comment>
<keyword evidence="11 14" id="KW-0472">Membrane</keyword>
<dbReference type="InterPro" id="IPR001789">
    <property type="entry name" value="Sig_transdc_resp-reg_receiver"/>
</dbReference>
<comment type="catalytic activity">
    <reaction evidence="1">
        <text>ATP + protein L-histidine = ADP + protein N-phospho-L-histidine.</text>
        <dbReference type="EC" id="2.7.13.3"/>
    </reaction>
</comment>
<dbReference type="Gene3D" id="3.30.450.20">
    <property type="entry name" value="PAS domain"/>
    <property type="match status" value="1"/>
</dbReference>
<evidence type="ECO:0000256" key="5">
    <source>
        <dbReference type="ARBA" id="ARBA00022553"/>
    </source>
</evidence>
<feature type="modified residue" description="4-aspartylphosphate" evidence="12">
    <location>
        <position position="749"/>
    </location>
</feature>
<evidence type="ECO:0000256" key="9">
    <source>
        <dbReference type="ARBA" id="ARBA00022989"/>
    </source>
</evidence>
<dbReference type="PRINTS" id="PR00344">
    <property type="entry name" value="BCTRLSENSOR"/>
</dbReference>
<name>B4RHI7_PHEZH</name>
<dbReference type="InterPro" id="IPR036097">
    <property type="entry name" value="HisK_dim/P_sf"/>
</dbReference>
<evidence type="ECO:0000259" key="15">
    <source>
        <dbReference type="PROSITE" id="PS50109"/>
    </source>
</evidence>
<dbReference type="CDD" id="cd00082">
    <property type="entry name" value="HisKA"/>
    <property type="match status" value="1"/>
</dbReference>
<dbReference type="SMART" id="SM00091">
    <property type="entry name" value="PAS"/>
    <property type="match status" value="1"/>
</dbReference>
<dbReference type="GO" id="GO:0005886">
    <property type="term" value="C:plasma membrane"/>
    <property type="evidence" value="ECO:0007669"/>
    <property type="project" value="UniProtKB-SubCell"/>
</dbReference>
<dbReference type="FunFam" id="3.30.565.10:FF:000010">
    <property type="entry name" value="Sensor histidine kinase RcsC"/>
    <property type="match status" value="1"/>
</dbReference>
<dbReference type="SUPFAM" id="SSF55785">
    <property type="entry name" value="PYP-like sensor domain (PAS domain)"/>
    <property type="match status" value="1"/>
</dbReference>
<reference evidence="19 20" key="1">
    <citation type="journal article" date="2008" name="BMC Genomics">
        <title>Complete genome of Phenylobacterium zucineum - a novel facultative intracellular bacterium isolated from human erythroleukemia cell line K562.</title>
        <authorList>
            <person name="Luo Y."/>
            <person name="Xu X."/>
            <person name="Ding Z."/>
            <person name="Liu Z."/>
            <person name="Zhang B."/>
            <person name="Yan Z."/>
            <person name="Sun J."/>
            <person name="Hu S."/>
            <person name="Hu X."/>
        </authorList>
    </citation>
    <scope>NUCLEOTIDE SEQUENCE [LARGE SCALE GENOMIC DNA]</scope>
    <source>
        <strain evidence="19 20">HLK1</strain>
    </source>
</reference>
<keyword evidence="9 14" id="KW-1133">Transmembrane helix</keyword>
<feature type="domain" description="Response regulatory" evidence="16">
    <location>
        <begin position="700"/>
        <end position="815"/>
    </location>
</feature>
<dbReference type="InterPro" id="IPR005467">
    <property type="entry name" value="His_kinase_dom"/>
</dbReference>
<dbReference type="Gene3D" id="3.30.565.10">
    <property type="entry name" value="Histidine kinase-like ATPase, C-terminal domain"/>
    <property type="match status" value="1"/>
</dbReference>
<evidence type="ECO:0000256" key="7">
    <source>
        <dbReference type="ARBA" id="ARBA00022692"/>
    </source>
</evidence>
<feature type="transmembrane region" description="Helical" evidence="14">
    <location>
        <begin position="124"/>
        <end position="146"/>
    </location>
</feature>
<dbReference type="CDD" id="cd17546">
    <property type="entry name" value="REC_hyHK_CKI1_RcsC-like"/>
    <property type="match status" value="1"/>
</dbReference>
<keyword evidence="7 14" id="KW-0812">Transmembrane</keyword>
<evidence type="ECO:0000256" key="3">
    <source>
        <dbReference type="ARBA" id="ARBA00012438"/>
    </source>
</evidence>
<dbReference type="PROSITE" id="PS50113">
    <property type="entry name" value="PAC"/>
    <property type="match status" value="1"/>
</dbReference>
<evidence type="ECO:0000256" key="6">
    <source>
        <dbReference type="ARBA" id="ARBA00022679"/>
    </source>
</evidence>
<dbReference type="AlphaFoldDB" id="B4RHI7"/>
<protein>
    <recommendedName>
        <fullName evidence="3">histidine kinase</fullName>
        <ecNumber evidence="3">2.7.13.3</ecNumber>
    </recommendedName>
</protein>
<dbReference type="CDD" id="cd16922">
    <property type="entry name" value="HATPase_EvgS-ArcB-TorS-like"/>
    <property type="match status" value="1"/>
</dbReference>
<evidence type="ECO:0000256" key="8">
    <source>
        <dbReference type="ARBA" id="ARBA00022777"/>
    </source>
</evidence>
<dbReference type="InterPro" id="IPR007895">
    <property type="entry name" value="MASE1"/>
</dbReference>
<feature type="transmembrane region" description="Helical" evidence="14">
    <location>
        <begin position="66"/>
        <end position="84"/>
    </location>
</feature>
<dbReference type="Pfam" id="PF00072">
    <property type="entry name" value="Response_reg"/>
    <property type="match status" value="1"/>
</dbReference>
<dbReference type="PANTHER" id="PTHR43047">
    <property type="entry name" value="TWO-COMPONENT HISTIDINE PROTEIN KINASE"/>
    <property type="match status" value="1"/>
</dbReference>
<feature type="transmembrane region" description="Helical" evidence="14">
    <location>
        <begin position="91"/>
        <end position="112"/>
    </location>
</feature>
<feature type="domain" description="PAC" evidence="18">
    <location>
        <begin position="393"/>
        <end position="445"/>
    </location>
</feature>